<accession>A0A8X7SII9</accession>
<dbReference type="OrthoDB" id="1105596at2759"/>
<dbReference type="Proteomes" id="UP000886595">
    <property type="component" value="Unassembled WGS sequence"/>
</dbReference>
<keyword evidence="1" id="KW-0175">Coiled coil</keyword>
<comment type="caution">
    <text evidence="2">The sequence shown here is derived from an EMBL/GenBank/DDBJ whole genome shotgun (WGS) entry which is preliminary data.</text>
</comment>
<dbReference type="PANTHER" id="PTHR33248">
    <property type="entry name" value="ZINC ION-BINDING PROTEIN"/>
    <property type="match status" value="1"/>
</dbReference>
<evidence type="ECO:0000256" key="1">
    <source>
        <dbReference type="SAM" id="Coils"/>
    </source>
</evidence>
<sequence>MGQGNSKQCALFLRVRGEDISSMDKQESWSKVLWVCTIQVSRCLQFFNGMMREKLLDGRRALIEARNENRKKDKTIEELKKTIAELRKAKIYQAWTNKNPGRRFYGSVLYKCRGACNFFQWYDEGEAFGWQKRALIEARNENRKKDKTIEELKKTIAELRSELVKNEELEEDIINSFLKL</sequence>
<protein>
    <submittedName>
        <fullName evidence="2">Uncharacterized protein</fullName>
    </submittedName>
</protein>
<organism evidence="2 3">
    <name type="scientific">Brassica carinata</name>
    <name type="common">Ethiopian mustard</name>
    <name type="synonym">Abyssinian cabbage</name>
    <dbReference type="NCBI Taxonomy" id="52824"/>
    <lineage>
        <taxon>Eukaryota</taxon>
        <taxon>Viridiplantae</taxon>
        <taxon>Streptophyta</taxon>
        <taxon>Embryophyta</taxon>
        <taxon>Tracheophyta</taxon>
        <taxon>Spermatophyta</taxon>
        <taxon>Magnoliopsida</taxon>
        <taxon>eudicotyledons</taxon>
        <taxon>Gunneridae</taxon>
        <taxon>Pentapetalae</taxon>
        <taxon>rosids</taxon>
        <taxon>malvids</taxon>
        <taxon>Brassicales</taxon>
        <taxon>Brassicaceae</taxon>
        <taxon>Brassiceae</taxon>
        <taxon>Brassica</taxon>
    </lineage>
</organism>
<reference evidence="2 3" key="1">
    <citation type="submission" date="2020-02" db="EMBL/GenBank/DDBJ databases">
        <authorList>
            <person name="Ma Q."/>
            <person name="Huang Y."/>
            <person name="Song X."/>
            <person name="Pei D."/>
        </authorList>
    </citation>
    <scope>NUCLEOTIDE SEQUENCE [LARGE SCALE GENOMIC DNA]</scope>
    <source>
        <strain evidence="2">Sxm20200214</strain>
        <tissue evidence="2">Leaf</tissue>
    </source>
</reference>
<gene>
    <name evidence="2" type="ORF">Bca52824_027417</name>
</gene>
<proteinExistence type="predicted"/>
<feature type="coiled-coil region" evidence="1">
    <location>
        <begin position="135"/>
        <end position="172"/>
    </location>
</feature>
<feature type="coiled-coil region" evidence="1">
    <location>
        <begin position="62"/>
        <end position="89"/>
    </location>
</feature>
<keyword evidence="3" id="KW-1185">Reference proteome</keyword>
<evidence type="ECO:0000313" key="2">
    <source>
        <dbReference type="EMBL" id="KAG2307669.1"/>
    </source>
</evidence>
<dbReference type="AlphaFoldDB" id="A0A8X7SII9"/>
<evidence type="ECO:0000313" key="3">
    <source>
        <dbReference type="Proteomes" id="UP000886595"/>
    </source>
</evidence>
<name>A0A8X7SII9_BRACI</name>
<dbReference type="EMBL" id="JAAMPC010000006">
    <property type="protein sequence ID" value="KAG2307669.1"/>
    <property type="molecule type" value="Genomic_DNA"/>
</dbReference>